<dbReference type="EMBL" id="JANPWB010000006">
    <property type="protein sequence ID" value="KAJ1178338.1"/>
    <property type="molecule type" value="Genomic_DNA"/>
</dbReference>
<gene>
    <name evidence="1" type="ORF">NDU88_003584</name>
</gene>
<comment type="caution">
    <text evidence="1">The sequence shown here is derived from an EMBL/GenBank/DDBJ whole genome shotgun (WGS) entry which is preliminary data.</text>
</comment>
<dbReference type="Proteomes" id="UP001066276">
    <property type="component" value="Chromosome 3_2"/>
</dbReference>
<protein>
    <submittedName>
        <fullName evidence="1">Uncharacterized protein</fullName>
    </submittedName>
</protein>
<accession>A0AAV7TP04</accession>
<keyword evidence="2" id="KW-1185">Reference proteome</keyword>
<dbReference type="AlphaFoldDB" id="A0AAV7TP04"/>
<name>A0AAV7TP04_PLEWA</name>
<evidence type="ECO:0000313" key="2">
    <source>
        <dbReference type="Proteomes" id="UP001066276"/>
    </source>
</evidence>
<evidence type="ECO:0000313" key="1">
    <source>
        <dbReference type="EMBL" id="KAJ1178338.1"/>
    </source>
</evidence>
<proteinExistence type="predicted"/>
<reference evidence="1" key="1">
    <citation type="journal article" date="2022" name="bioRxiv">
        <title>Sequencing and chromosome-scale assembly of the giantPleurodeles waltlgenome.</title>
        <authorList>
            <person name="Brown T."/>
            <person name="Elewa A."/>
            <person name="Iarovenko S."/>
            <person name="Subramanian E."/>
            <person name="Araus A.J."/>
            <person name="Petzold A."/>
            <person name="Susuki M."/>
            <person name="Suzuki K.-i.T."/>
            <person name="Hayashi T."/>
            <person name="Toyoda A."/>
            <person name="Oliveira C."/>
            <person name="Osipova E."/>
            <person name="Leigh N.D."/>
            <person name="Simon A."/>
            <person name="Yun M.H."/>
        </authorList>
    </citation>
    <scope>NUCLEOTIDE SEQUENCE</scope>
    <source>
        <strain evidence="1">20211129_DDA</strain>
        <tissue evidence="1">Liver</tissue>
    </source>
</reference>
<organism evidence="1 2">
    <name type="scientific">Pleurodeles waltl</name>
    <name type="common">Iberian ribbed newt</name>
    <dbReference type="NCBI Taxonomy" id="8319"/>
    <lineage>
        <taxon>Eukaryota</taxon>
        <taxon>Metazoa</taxon>
        <taxon>Chordata</taxon>
        <taxon>Craniata</taxon>
        <taxon>Vertebrata</taxon>
        <taxon>Euteleostomi</taxon>
        <taxon>Amphibia</taxon>
        <taxon>Batrachia</taxon>
        <taxon>Caudata</taxon>
        <taxon>Salamandroidea</taxon>
        <taxon>Salamandridae</taxon>
        <taxon>Pleurodelinae</taxon>
        <taxon>Pleurodeles</taxon>
    </lineage>
</organism>
<sequence length="166" mass="18712">MGSDYIAFWIRREIPKELRSRLRSEFPSPSLPDKFATTPELDVKVVAFITKNSKDPRKGLDKGLKSCQVRLVDLNGHITKMLELAEKAYLNEASVDPKKLRQWAHCLLGNANTALSNGRRKSIFLRIDPKFKDLASKEGGPSTQGHLFGDDFIKDMTKYVGVFSSI</sequence>